<dbReference type="Gene3D" id="3.20.20.140">
    <property type="entry name" value="Metal-dependent hydrolases"/>
    <property type="match status" value="1"/>
</dbReference>
<dbReference type="EMBL" id="JBHLXE010000071">
    <property type="protein sequence ID" value="MFC0179739.1"/>
    <property type="molecule type" value="Genomic_DNA"/>
</dbReference>
<proteinExistence type="predicted"/>
<organism evidence="2 3">
    <name type="scientific">Thorsellia kenyensis</name>
    <dbReference type="NCBI Taxonomy" id="1549888"/>
    <lineage>
        <taxon>Bacteria</taxon>
        <taxon>Pseudomonadati</taxon>
        <taxon>Pseudomonadota</taxon>
        <taxon>Gammaproteobacteria</taxon>
        <taxon>Enterobacterales</taxon>
        <taxon>Thorselliaceae</taxon>
        <taxon>Thorsellia</taxon>
    </lineage>
</organism>
<dbReference type="Proteomes" id="UP001589758">
    <property type="component" value="Unassembled WGS sequence"/>
</dbReference>
<dbReference type="RefSeq" id="WP_385876842.1">
    <property type="nucleotide sequence ID" value="NZ_JBHLXE010000071.1"/>
</dbReference>
<dbReference type="InterPro" id="IPR003141">
    <property type="entry name" value="Pol/His_phosphatase_N"/>
</dbReference>
<name>A0ABV6C9V2_9GAMM</name>
<comment type="caution">
    <text evidence="2">The sequence shown here is derived from an EMBL/GenBank/DDBJ whole genome shotgun (WGS) entry which is preliminary data.</text>
</comment>
<dbReference type="InterPro" id="IPR052018">
    <property type="entry name" value="PHP_domain"/>
</dbReference>
<dbReference type="CDD" id="cd07438">
    <property type="entry name" value="PHP_HisPPase_AMP"/>
    <property type="match status" value="1"/>
</dbReference>
<accession>A0ABV6C9V2</accession>
<dbReference type="Pfam" id="PF02811">
    <property type="entry name" value="PHP"/>
    <property type="match status" value="1"/>
</dbReference>
<feature type="domain" description="Polymerase/histidinol phosphatase N-terminal" evidence="1">
    <location>
        <begin position="7"/>
        <end position="74"/>
    </location>
</feature>
<dbReference type="Gene3D" id="1.10.150.650">
    <property type="match status" value="1"/>
</dbReference>
<gene>
    <name evidence="2" type="ORF">ACFFIT_06520</name>
</gene>
<keyword evidence="3" id="KW-1185">Reference proteome</keyword>
<dbReference type="SMART" id="SM00481">
    <property type="entry name" value="POLIIIAc"/>
    <property type="match status" value="1"/>
</dbReference>
<dbReference type="PANTHER" id="PTHR42924:SF3">
    <property type="entry name" value="POLYMERASE_HISTIDINOL PHOSPHATASE N-TERMINAL DOMAIN-CONTAINING PROTEIN"/>
    <property type="match status" value="1"/>
</dbReference>
<dbReference type="InterPro" id="IPR016195">
    <property type="entry name" value="Pol/histidinol_Pase-like"/>
</dbReference>
<dbReference type="PANTHER" id="PTHR42924">
    <property type="entry name" value="EXONUCLEASE"/>
    <property type="match status" value="1"/>
</dbReference>
<reference evidence="2 3" key="1">
    <citation type="submission" date="2024-09" db="EMBL/GenBank/DDBJ databases">
        <authorList>
            <person name="Sun Q."/>
            <person name="Mori K."/>
        </authorList>
    </citation>
    <scope>NUCLEOTIDE SEQUENCE [LARGE SCALE GENOMIC DNA]</scope>
    <source>
        <strain evidence="2 3">CCM 8545</strain>
    </source>
</reference>
<dbReference type="SUPFAM" id="SSF89550">
    <property type="entry name" value="PHP domain-like"/>
    <property type="match status" value="1"/>
</dbReference>
<evidence type="ECO:0000313" key="2">
    <source>
        <dbReference type="EMBL" id="MFC0179739.1"/>
    </source>
</evidence>
<sequence length="292" mass="33053">MIKNTLFDLHSHTTASDGRLSPEELIERAVAHRIDYLAITDHDCIKAIPFAQKKIESESLPIRLISGVEISTKWLSHDIHVVGLNIDIQNADLEALLASQDEKRHTRAVAIDKKLEKIDVFNSLETILKELKGDSADIARFMPMITRNHFAQHLYKINKVKSHQKAFDKYLAKGNVGYVSAQWCAIETAIEVVHKAGGYAVLAHPYAYPLKGKWARKLIEEFKSMGGDAIEVANSQLTPDRRTHFAKLAQEFELDVSIGSDFHRPTPWSDLGKNLWLPANVSPIWRRWGLMD</sequence>
<protein>
    <submittedName>
        <fullName evidence="2">PHP domain-containing protein</fullName>
    </submittedName>
</protein>
<dbReference type="InterPro" id="IPR004013">
    <property type="entry name" value="PHP_dom"/>
</dbReference>
<evidence type="ECO:0000313" key="3">
    <source>
        <dbReference type="Proteomes" id="UP001589758"/>
    </source>
</evidence>
<evidence type="ECO:0000259" key="1">
    <source>
        <dbReference type="SMART" id="SM00481"/>
    </source>
</evidence>